<dbReference type="RefSeq" id="WP_010927231.1">
    <property type="nucleotide sequence ID" value="NC_002927.3"/>
</dbReference>
<accession>A0A0H3LRX5</accession>
<evidence type="ECO:0000313" key="2">
    <source>
        <dbReference type="Proteomes" id="UP000001027"/>
    </source>
</evidence>
<evidence type="ECO:0000313" key="1">
    <source>
        <dbReference type="EMBL" id="CAE35251.1"/>
    </source>
</evidence>
<dbReference type="EMBL" id="BX640451">
    <property type="protein sequence ID" value="CAE35251.1"/>
    <property type="molecule type" value="Genomic_DNA"/>
</dbReference>
<organism evidence="1 2">
    <name type="scientific">Bordetella bronchiseptica (strain ATCC BAA-588 / NCTC 13252 / RB50)</name>
    <name type="common">Alcaligenes bronchisepticus</name>
    <dbReference type="NCBI Taxonomy" id="257310"/>
    <lineage>
        <taxon>Bacteria</taxon>
        <taxon>Pseudomonadati</taxon>
        <taxon>Pseudomonadota</taxon>
        <taxon>Betaproteobacteria</taxon>
        <taxon>Burkholderiales</taxon>
        <taxon>Alcaligenaceae</taxon>
        <taxon>Bordetella</taxon>
    </lineage>
</organism>
<reference evidence="1 2" key="1">
    <citation type="journal article" date="2003" name="Nat. Genet.">
        <title>Comparative analysis of the genome sequences of Bordetella pertussis, Bordetella parapertussis and Bordetella bronchiseptica.</title>
        <authorList>
            <person name="Parkhill J."/>
            <person name="Sebaihia M."/>
            <person name="Preston A."/>
            <person name="Murphy L.D."/>
            <person name="Thomson N.R."/>
            <person name="Harris D.E."/>
            <person name="Holden M.T.G."/>
            <person name="Churcher C.M."/>
            <person name="Bentley S.D."/>
            <person name="Mungall K.L."/>
            <person name="Cerdeno-Tarraga A.-M."/>
            <person name="Temple L."/>
            <person name="James K.D."/>
            <person name="Harris B."/>
            <person name="Quail M.A."/>
            <person name="Achtman M."/>
            <person name="Atkin R."/>
            <person name="Baker S."/>
            <person name="Basham D."/>
            <person name="Bason N."/>
            <person name="Cherevach I."/>
            <person name="Chillingworth T."/>
            <person name="Collins M."/>
            <person name="Cronin A."/>
            <person name="Davis P."/>
            <person name="Doggett J."/>
            <person name="Feltwell T."/>
            <person name="Goble A."/>
            <person name="Hamlin N."/>
            <person name="Hauser H."/>
            <person name="Holroyd S."/>
            <person name="Jagels K."/>
            <person name="Leather S."/>
            <person name="Moule S."/>
            <person name="Norberczak H."/>
            <person name="O'Neil S."/>
            <person name="Ormond D."/>
            <person name="Price C."/>
            <person name="Rabbinowitsch E."/>
            <person name="Rutter S."/>
            <person name="Sanders M."/>
            <person name="Saunders D."/>
            <person name="Seeger K."/>
            <person name="Sharp S."/>
            <person name="Simmonds M."/>
            <person name="Skelton J."/>
            <person name="Squares R."/>
            <person name="Squares S."/>
            <person name="Stevens K."/>
            <person name="Unwin L."/>
            <person name="Whitehead S."/>
            <person name="Barrell B.G."/>
            <person name="Maskell D.J."/>
        </authorList>
    </citation>
    <scope>NUCLEOTIDE SEQUENCE [LARGE SCALE GENOMIC DNA]</scope>
    <source>
        <strain evidence="1 2">ATCC BAA-588 / NCTC 13252 / RB50</strain>
    </source>
</reference>
<protein>
    <submittedName>
        <fullName evidence="1">Reductase</fullName>
    </submittedName>
</protein>
<dbReference type="HOGENOM" id="CLU_893941_0_0_4"/>
<proteinExistence type="predicted"/>
<gene>
    <name evidence="1" type="ordered locus">BB4888</name>
</gene>
<dbReference type="GeneID" id="69603355"/>
<name>A0A0H3LRX5_BORBR</name>
<dbReference type="KEGG" id="bbr:BB4888"/>
<sequence length="305" mass="34091">MNMAAHCQEPCMGTPVRYIDKTRDYYLSQGYEKPYQWAQYDDVPFTPLGKPLSECRVTLISTSEISIVGDTHPEDETRMGIVGGTYTIPSSLPASQLYSPSRSFDQAATTLEDVDAFFPTTHLHAAAQAGRIGGVTQRFHGVFNAYSQRRTRERDAPLVLERCKEDGADVAILVPVCPVCHQTISLVSRHLEANGIPTVILAAARDIVEHVGVARVVHTDFPLGNPCGEPGNAAQQREILEYGFQLLERAFLPRTTVQSPMRWSAGEAWKDLVFTPEQPWKSGETEQDWLRKKELYKKLKQEGKV</sequence>
<dbReference type="Proteomes" id="UP000001027">
    <property type="component" value="Chromosome"/>
</dbReference>
<dbReference type="AlphaFoldDB" id="A0A0H3LRX5"/>
<dbReference type="eggNOG" id="ENOG502ZARI">
    <property type="taxonomic scope" value="Bacteria"/>
</dbReference>